<evidence type="ECO:0000313" key="4">
    <source>
        <dbReference type="EMBL" id="AXI78162.1"/>
    </source>
</evidence>
<dbReference type="SUPFAM" id="SSF53474">
    <property type="entry name" value="alpha/beta-Hydrolases"/>
    <property type="match status" value="1"/>
</dbReference>
<dbReference type="Proteomes" id="UP000249340">
    <property type="component" value="Chromosome"/>
</dbReference>
<sequence>MTTMTSGTGRWLRQGVRPGGGAVGGGDGGGVRPRGRLVCFPHAGGTATLYQGWGRLLPPELEQLSVQYPGRQDRFAEPCVEAMEELADRAAEALAALPALPTVIFGHSMGALVAYEVARRLEQGQGASPVVRLFASAAPAPGIERDSLPSLDDDALIAYACGQGGPSVDAYGEPELRPLLMPSLRADFRLLTEYRPDGPATPLRAPITALGGDRDAGCTPADLSTWSDLTTAGCDLRVFPGGHFYLHDCEAELVGLVTACLSR</sequence>
<dbReference type="AlphaFoldDB" id="A0A345SWQ7"/>
<keyword evidence="5" id="KW-1185">Reference proteome</keyword>
<dbReference type="Pfam" id="PF00975">
    <property type="entry name" value="Thioesterase"/>
    <property type="match status" value="1"/>
</dbReference>
<feature type="region of interest" description="Disordered" evidence="2">
    <location>
        <begin position="1"/>
        <end position="29"/>
    </location>
</feature>
<dbReference type="InterPro" id="IPR001031">
    <property type="entry name" value="Thioesterase"/>
</dbReference>
<name>A0A345SWQ7_9ACTN</name>
<dbReference type="PANTHER" id="PTHR11487:SF0">
    <property type="entry name" value="S-ACYL FATTY ACID SYNTHASE THIOESTERASE, MEDIUM CHAIN"/>
    <property type="match status" value="1"/>
</dbReference>
<evidence type="ECO:0000259" key="3">
    <source>
        <dbReference type="Pfam" id="PF00975"/>
    </source>
</evidence>
<accession>A0A345SWQ7</accession>
<protein>
    <submittedName>
        <fullName evidence="4">Thioesterase</fullName>
    </submittedName>
</protein>
<reference evidence="5" key="1">
    <citation type="submission" date="2018-07" db="EMBL/GenBank/DDBJ databases">
        <title>Streptacidiphilus bronchialis DSM 106435 chromosome.</title>
        <authorList>
            <person name="Batra D."/>
            <person name="Gulvik C.A."/>
        </authorList>
    </citation>
    <scope>NUCLEOTIDE SEQUENCE [LARGE SCALE GENOMIC DNA]</scope>
    <source>
        <strain evidence="5">DSM 106435</strain>
    </source>
</reference>
<dbReference type="InterPro" id="IPR029058">
    <property type="entry name" value="AB_hydrolase_fold"/>
</dbReference>
<evidence type="ECO:0000256" key="2">
    <source>
        <dbReference type="SAM" id="MobiDB-lite"/>
    </source>
</evidence>
<feature type="domain" description="Thioesterase" evidence="3">
    <location>
        <begin position="36"/>
        <end position="248"/>
    </location>
</feature>
<evidence type="ECO:0000256" key="1">
    <source>
        <dbReference type="ARBA" id="ARBA00007169"/>
    </source>
</evidence>
<feature type="compositionally biased region" description="Gly residues" evidence="2">
    <location>
        <begin position="17"/>
        <end position="29"/>
    </location>
</feature>
<dbReference type="RefSeq" id="WP_111490880.1">
    <property type="nucleotide sequence ID" value="NZ_CP031264.1"/>
</dbReference>
<dbReference type="Gene3D" id="3.40.50.1820">
    <property type="entry name" value="alpha/beta hydrolase"/>
    <property type="match status" value="1"/>
</dbReference>
<dbReference type="PANTHER" id="PTHR11487">
    <property type="entry name" value="THIOESTERASE"/>
    <property type="match status" value="1"/>
</dbReference>
<proteinExistence type="inferred from homology"/>
<dbReference type="KEGG" id="stri:C7M71_012640"/>
<dbReference type="InterPro" id="IPR012223">
    <property type="entry name" value="TEII"/>
</dbReference>
<dbReference type="OrthoDB" id="8480037at2"/>
<gene>
    <name evidence="4" type="ORF">C7M71_012640</name>
</gene>
<organism evidence="4 5">
    <name type="scientific">Peterkaempfera bronchialis</name>
    <dbReference type="NCBI Taxonomy" id="2126346"/>
    <lineage>
        <taxon>Bacteria</taxon>
        <taxon>Bacillati</taxon>
        <taxon>Actinomycetota</taxon>
        <taxon>Actinomycetes</taxon>
        <taxon>Kitasatosporales</taxon>
        <taxon>Streptomycetaceae</taxon>
        <taxon>Peterkaempfera</taxon>
    </lineage>
</organism>
<comment type="similarity">
    <text evidence="1">Belongs to the thioesterase family.</text>
</comment>
<evidence type="ECO:0000313" key="5">
    <source>
        <dbReference type="Proteomes" id="UP000249340"/>
    </source>
</evidence>
<dbReference type="GO" id="GO:0008610">
    <property type="term" value="P:lipid biosynthetic process"/>
    <property type="evidence" value="ECO:0007669"/>
    <property type="project" value="TreeGrafter"/>
</dbReference>
<dbReference type="EMBL" id="CP031264">
    <property type="protein sequence ID" value="AXI78162.1"/>
    <property type="molecule type" value="Genomic_DNA"/>
</dbReference>